<dbReference type="AlphaFoldDB" id="A0AAD7D6K9"/>
<organism evidence="1 2">
    <name type="scientific">Mycena rosella</name>
    <name type="common">Pink bonnet</name>
    <name type="synonym">Agaricus rosellus</name>
    <dbReference type="NCBI Taxonomy" id="1033263"/>
    <lineage>
        <taxon>Eukaryota</taxon>
        <taxon>Fungi</taxon>
        <taxon>Dikarya</taxon>
        <taxon>Basidiomycota</taxon>
        <taxon>Agaricomycotina</taxon>
        <taxon>Agaricomycetes</taxon>
        <taxon>Agaricomycetidae</taxon>
        <taxon>Agaricales</taxon>
        <taxon>Marasmiineae</taxon>
        <taxon>Mycenaceae</taxon>
        <taxon>Mycena</taxon>
    </lineage>
</organism>
<accession>A0AAD7D6K9</accession>
<sequence>MNHNLLLLTHHQQSLVDNKPMLSLDLKREIFETTALMHPSAIQTLIRVARRVLFLIEPFLYRVVRVDGDARMAQAFLSATKAKPARVAGGGGRGWPPPAEVLRLCTGSVNLSIAGYWSSPAILPVLANMRVQRLNVFLLEPSGSPSTVDLTHPLFASLTHLDIQDDIEEGSHSMCALASRYYRLLPTCA</sequence>
<protein>
    <submittedName>
        <fullName evidence="1">Uncharacterized protein</fullName>
    </submittedName>
</protein>
<proteinExistence type="predicted"/>
<keyword evidence="2" id="KW-1185">Reference proteome</keyword>
<comment type="caution">
    <text evidence="1">The sequence shown here is derived from an EMBL/GenBank/DDBJ whole genome shotgun (WGS) entry which is preliminary data.</text>
</comment>
<name>A0AAD7D6K9_MYCRO</name>
<gene>
    <name evidence="1" type="ORF">B0H17DRAFT_1205627</name>
</gene>
<reference evidence="1" key="1">
    <citation type="submission" date="2023-03" db="EMBL/GenBank/DDBJ databases">
        <title>Massive genome expansion in bonnet fungi (Mycena s.s.) driven by repeated elements and novel gene families across ecological guilds.</title>
        <authorList>
            <consortium name="Lawrence Berkeley National Laboratory"/>
            <person name="Harder C.B."/>
            <person name="Miyauchi S."/>
            <person name="Viragh M."/>
            <person name="Kuo A."/>
            <person name="Thoen E."/>
            <person name="Andreopoulos B."/>
            <person name="Lu D."/>
            <person name="Skrede I."/>
            <person name="Drula E."/>
            <person name="Henrissat B."/>
            <person name="Morin E."/>
            <person name="Kohler A."/>
            <person name="Barry K."/>
            <person name="LaButti K."/>
            <person name="Morin E."/>
            <person name="Salamov A."/>
            <person name="Lipzen A."/>
            <person name="Mereny Z."/>
            <person name="Hegedus B."/>
            <person name="Baldrian P."/>
            <person name="Stursova M."/>
            <person name="Weitz H."/>
            <person name="Taylor A."/>
            <person name="Grigoriev I.V."/>
            <person name="Nagy L.G."/>
            <person name="Martin F."/>
            <person name="Kauserud H."/>
        </authorList>
    </citation>
    <scope>NUCLEOTIDE SEQUENCE</scope>
    <source>
        <strain evidence="1">CBHHK067</strain>
    </source>
</reference>
<evidence type="ECO:0000313" key="1">
    <source>
        <dbReference type="EMBL" id="KAJ7681643.1"/>
    </source>
</evidence>
<evidence type="ECO:0000313" key="2">
    <source>
        <dbReference type="Proteomes" id="UP001221757"/>
    </source>
</evidence>
<dbReference type="Proteomes" id="UP001221757">
    <property type="component" value="Unassembled WGS sequence"/>
</dbReference>
<dbReference type="EMBL" id="JARKIE010000115">
    <property type="protein sequence ID" value="KAJ7681643.1"/>
    <property type="molecule type" value="Genomic_DNA"/>
</dbReference>